<dbReference type="GeneID" id="57752623"/>
<reference evidence="4" key="1">
    <citation type="submission" date="2015-01" db="EMBL/GenBank/DDBJ databases">
        <authorList>
            <person name="Manzoor Shahid"/>
            <person name="Zubair Saima"/>
        </authorList>
    </citation>
    <scope>NUCLEOTIDE SEQUENCE [LARGE SCALE GENOMIC DNA]</scope>
    <source>
        <strain evidence="4">V1</strain>
    </source>
</reference>
<dbReference type="NCBIfam" id="NF047446">
    <property type="entry name" value="barrel_OmpL47"/>
    <property type="match status" value="2"/>
</dbReference>
<gene>
    <name evidence="3" type="ORF">TPHV1_120073</name>
</gene>
<evidence type="ECO:0000313" key="4">
    <source>
        <dbReference type="Proteomes" id="UP000042527"/>
    </source>
</evidence>
<evidence type="ECO:0008006" key="5">
    <source>
        <dbReference type="Google" id="ProtNLM"/>
    </source>
</evidence>
<keyword evidence="2" id="KW-0732">Signal</keyword>
<feature type="compositionally biased region" description="Acidic residues" evidence="1">
    <location>
        <begin position="368"/>
        <end position="392"/>
    </location>
</feature>
<dbReference type="AlphaFoldDB" id="A0A0B7GQT3"/>
<feature type="region of interest" description="Disordered" evidence="1">
    <location>
        <begin position="336"/>
        <end position="392"/>
    </location>
</feature>
<evidence type="ECO:0000313" key="3">
    <source>
        <dbReference type="EMBL" id="CEM60944.1"/>
    </source>
</evidence>
<accession>A0A0B7GQT3</accession>
<evidence type="ECO:0000256" key="1">
    <source>
        <dbReference type="SAM" id="MobiDB-lite"/>
    </source>
</evidence>
<name>A0A0B7GQT3_TREPH</name>
<dbReference type="Proteomes" id="UP000042527">
    <property type="component" value="Unassembled WGS sequence"/>
</dbReference>
<organism evidence="3 4">
    <name type="scientific">Treponema phagedenis</name>
    <dbReference type="NCBI Taxonomy" id="162"/>
    <lineage>
        <taxon>Bacteria</taxon>
        <taxon>Pseudomonadati</taxon>
        <taxon>Spirochaetota</taxon>
        <taxon>Spirochaetia</taxon>
        <taxon>Spirochaetales</taxon>
        <taxon>Treponemataceae</taxon>
        <taxon>Treponema</taxon>
    </lineage>
</organism>
<protein>
    <recommendedName>
        <fullName evidence="5">Ig-like domain-containing protein</fullName>
    </recommendedName>
</protein>
<dbReference type="InterPro" id="IPR058094">
    <property type="entry name" value="Ig-like_OmpL47-like"/>
</dbReference>
<evidence type="ECO:0000256" key="2">
    <source>
        <dbReference type="SAM" id="SignalP"/>
    </source>
</evidence>
<sequence>MIKKTLLGTACAVFFFSAWAQAPQTIGTDYQRVATHYSDGKKEFVNSDVFFKLNASDKETGLDFVEFSLDGTKFMRYKNPFQILEEGAFDISYRGLDNSRNLEVPKTLSVVVDNTPPKAEIETTEPVYRKGLTTYCSANTKWYVSASDNLTGAGVAGTYIGTNLQALELRGKGKEAEDAYFSFESEGPAKLYYTALDNVGNLTPIALTSVIVDMTPPVIYLENSDRLINKEAVYTVFPSDSVVDAEGRIIISTSEAIAFGAKDELSGLDAIYIKINDAEYTKYVEPIKFNTEDVYTIEVKAIDNVGNVSEPVTYTFYVDKINPASSVEMIDRSGNKLDTITPDGTIPAEGSAEVTPVESDIETAPAEEAVEVTPEEEETDVVPAEDEVPVLE</sequence>
<feature type="signal peptide" evidence="2">
    <location>
        <begin position="1"/>
        <end position="20"/>
    </location>
</feature>
<dbReference type="RefSeq" id="WP_024753306.1">
    <property type="nucleotide sequence ID" value="NZ_CDNC01000004.1"/>
</dbReference>
<proteinExistence type="predicted"/>
<dbReference type="EMBL" id="CDNC01000004">
    <property type="protein sequence ID" value="CEM60944.1"/>
    <property type="molecule type" value="Genomic_DNA"/>
</dbReference>
<feature type="chain" id="PRO_5002115322" description="Ig-like domain-containing protein" evidence="2">
    <location>
        <begin position="21"/>
        <end position="392"/>
    </location>
</feature>
<keyword evidence="4" id="KW-1185">Reference proteome</keyword>